<dbReference type="GeneID" id="77924600"/>
<dbReference type="KEGG" id="vg:77924600"/>
<dbReference type="RefSeq" id="YP_010649082.1">
    <property type="nucleotide sequence ID" value="NC_070764.1"/>
</dbReference>
<name>A0A514U0Y4_9CAUD</name>
<proteinExistence type="predicted"/>
<gene>
    <name evidence="1" type="primary">38</name>
    <name evidence="1" type="ORF">SEA_PHENDRIX_38</name>
</gene>
<sequence>MIFLTDLLSTTMESPAHAVVHTYSFNRSPSPAMKSRIQYRAVCGACFWFATPSWRYFRAKVEAADHNNEFHGGLQNSFVRQLL</sequence>
<organism evidence="1 2">
    <name type="scientific">Gordonia phage Phendrix</name>
    <dbReference type="NCBI Taxonomy" id="2593335"/>
    <lineage>
        <taxon>Viruses</taxon>
        <taxon>Duplodnaviria</taxon>
        <taxon>Heunggongvirae</taxon>
        <taxon>Uroviricota</taxon>
        <taxon>Caudoviricetes</taxon>
        <taxon>Godonkavirus</taxon>
        <taxon>Godonkavirus phendrix</taxon>
    </lineage>
</organism>
<evidence type="ECO:0000313" key="1">
    <source>
        <dbReference type="EMBL" id="QDK02586.1"/>
    </source>
</evidence>
<dbReference type="Proteomes" id="UP000319596">
    <property type="component" value="Segment"/>
</dbReference>
<accession>A0A514U0Y4</accession>
<protein>
    <submittedName>
        <fullName evidence="1">Uncharacterized protein</fullName>
    </submittedName>
</protein>
<reference evidence="1 2" key="1">
    <citation type="submission" date="2019-06" db="EMBL/GenBank/DDBJ databases">
        <authorList>
            <person name="Burns M.A."/>
            <person name="Hill G.C."/>
            <person name="Wesley B.E."/>
            <person name="Womack T.V."/>
            <person name="Krukonis G.P."/>
            <person name="Delesalle V.A."/>
            <person name="Garlena R.A."/>
            <person name="Russell D.A."/>
            <person name="Pope W.H."/>
            <person name="Jacobs-Sera D."/>
            <person name="Hatfull G.F."/>
        </authorList>
    </citation>
    <scope>NUCLEOTIDE SEQUENCE [LARGE SCALE GENOMIC DNA]</scope>
</reference>
<dbReference type="EMBL" id="MN096369">
    <property type="protein sequence ID" value="QDK02586.1"/>
    <property type="molecule type" value="Genomic_DNA"/>
</dbReference>
<keyword evidence="2" id="KW-1185">Reference proteome</keyword>
<evidence type="ECO:0000313" key="2">
    <source>
        <dbReference type="Proteomes" id="UP000319596"/>
    </source>
</evidence>